<reference evidence="2 3" key="1">
    <citation type="submission" date="2018-06" db="EMBL/GenBank/DDBJ databases">
        <title>Draft genome sequence of Modestobacter versicolor CP153-2.</title>
        <authorList>
            <person name="Gundlapally S.R."/>
        </authorList>
    </citation>
    <scope>NUCLEOTIDE SEQUENCE [LARGE SCALE GENOMIC DNA]</scope>
    <source>
        <strain evidence="2 3">CP153-2</strain>
    </source>
</reference>
<accession>A0A323V9D9</accession>
<reference evidence="1 4" key="2">
    <citation type="submission" date="2020-08" db="EMBL/GenBank/DDBJ databases">
        <title>Sequencing the genomes of 1000 actinobacteria strains.</title>
        <authorList>
            <person name="Klenk H.-P."/>
        </authorList>
    </citation>
    <scope>NUCLEOTIDE SEQUENCE [LARGE SCALE GENOMIC DNA]</scope>
    <source>
        <strain evidence="1 4">DSM 16678</strain>
    </source>
</reference>
<evidence type="ECO:0000313" key="1">
    <source>
        <dbReference type="EMBL" id="MBB3676398.1"/>
    </source>
</evidence>
<dbReference type="Gene3D" id="3.30.530.20">
    <property type="match status" value="1"/>
</dbReference>
<gene>
    <name evidence="2" type="ORF">DMO24_18340</name>
    <name evidence="1" type="ORF">FHX36_002133</name>
</gene>
<dbReference type="OrthoDB" id="4823586at2"/>
<dbReference type="Pfam" id="PF10604">
    <property type="entry name" value="Polyketide_cyc2"/>
    <property type="match status" value="1"/>
</dbReference>
<evidence type="ECO:0000313" key="2">
    <source>
        <dbReference type="EMBL" id="PZA19886.1"/>
    </source>
</evidence>
<dbReference type="EMBL" id="QKNV01000254">
    <property type="protein sequence ID" value="PZA19886.1"/>
    <property type="molecule type" value="Genomic_DNA"/>
</dbReference>
<dbReference type="InterPro" id="IPR019587">
    <property type="entry name" value="Polyketide_cyclase/dehydratase"/>
</dbReference>
<dbReference type="EMBL" id="JACIBU010000001">
    <property type="protein sequence ID" value="MBB3676398.1"/>
    <property type="molecule type" value="Genomic_DNA"/>
</dbReference>
<keyword evidence="3" id="KW-1185">Reference proteome</keyword>
<sequence length="157" mass="17297">MPELTEQVDVDAPPEQVWAALVDWDRQGEWMLLTDVRAVDGDGQGVGGRLAAVTGVKLPRGLLRGRRLGVLDTMLITDWQFPRRVDVRHTGRVVRGTGTFEVRPRTDGGSTFVWSEGLDLPLGALGRAGWPLVRPVMAAGVRYSLRRFAAFAERHPG</sequence>
<evidence type="ECO:0000313" key="4">
    <source>
        <dbReference type="Proteomes" id="UP000580718"/>
    </source>
</evidence>
<proteinExistence type="predicted"/>
<dbReference type="InterPro" id="IPR023393">
    <property type="entry name" value="START-like_dom_sf"/>
</dbReference>
<dbReference type="Proteomes" id="UP000580718">
    <property type="component" value="Unassembled WGS sequence"/>
</dbReference>
<dbReference type="Proteomes" id="UP000247602">
    <property type="component" value="Unassembled WGS sequence"/>
</dbReference>
<name>A0A323V9D9_9ACTN</name>
<organism evidence="2 3">
    <name type="scientific">Modestobacter versicolor</name>
    <dbReference type="NCBI Taxonomy" id="429133"/>
    <lineage>
        <taxon>Bacteria</taxon>
        <taxon>Bacillati</taxon>
        <taxon>Actinomycetota</taxon>
        <taxon>Actinomycetes</taxon>
        <taxon>Geodermatophilales</taxon>
        <taxon>Geodermatophilaceae</taxon>
        <taxon>Modestobacter</taxon>
    </lineage>
</organism>
<protein>
    <submittedName>
        <fullName evidence="1">Carbon monoxide dehydrogenase subunit G</fullName>
    </submittedName>
    <submittedName>
        <fullName evidence="2">SRPBCC family protein</fullName>
    </submittedName>
</protein>
<dbReference type="AlphaFoldDB" id="A0A323V9D9"/>
<comment type="caution">
    <text evidence="2">The sequence shown here is derived from an EMBL/GenBank/DDBJ whole genome shotgun (WGS) entry which is preliminary data.</text>
</comment>
<evidence type="ECO:0000313" key="3">
    <source>
        <dbReference type="Proteomes" id="UP000247602"/>
    </source>
</evidence>
<dbReference type="CDD" id="cd07812">
    <property type="entry name" value="SRPBCC"/>
    <property type="match status" value="1"/>
</dbReference>
<dbReference type="SUPFAM" id="SSF55961">
    <property type="entry name" value="Bet v1-like"/>
    <property type="match status" value="1"/>
</dbReference>
<dbReference type="RefSeq" id="WP_110553672.1">
    <property type="nucleotide sequence ID" value="NZ_JACIBU010000001.1"/>
</dbReference>